<dbReference type="Pfam" id="PF03704">
    <property type="entry name" value="BTAD"/>
    <property type="match status" value="1"/>
</dbReference>
<evidence type="ECO:0000259" key="3">
    <source>
        <dbReference type="SMART" id="SM01043"/>
    </source>
</evidence>
<feature type="region of interest" description="Disordered" evidence="1">
    <location>
        <begin position="250"/>
        <end position="269"/>
    </location>
</feature>
<gene>
    <name evidence="4" type="ORF">J421_1863</name>
</gene>
<feature type="compositionally biased region" description="Acidic residues" evidence="1">
    <location>
        <begin position="250"/>
        <end position="262"/>
    </location>
</feature>
<dbReference type="SUPFAM" id="SSF48452">
    <property type="entry name" value="TPR-like"/>
    <property type="match status" value="2"/>
</dbReference>
<dbReference type="eggNOG" id="COG0515">
    <property type="taxonomic scope" value="Bacteria"/>
</dbReference>
<dbReference type="KEGG" id="gba:J421_1863"/>
<dbReference type="HOGENOM" id="CLU_300115_0_0_0"/>
<dbReference type="Gene3D" id="1.25.40.10">
    <property type="entry name" value="Tetratricopeptide repeat domain"/>
    <property type="match status" value="2"/>
</dbReference>
<dbReference type="InParanoid" id="W0RGE2"/>
<feature type="domain" description="Bacterial transcriptional activator" evidence="3">
    <location>
        <begin position="87"/>
        <end position="224"/>
    </location>
</feature>
<keyword evidence="2" id="KW-0472">Membrane</keyword>
<dbReference type="STRING" id="861299.J421_1863"/>
<dbReference type="Proteomes" id="UP000019151">
    <property type="component" value="Chromosome"/>
</dbReference>
<protein>
    <submittedName>
        <fullName evidence="4">Transcriptional activator domain-containing protein</fullName>
    </submittedName>
</protein>
<keyword evidence="2" id="KW-1133">Transmembrane helix</keyword>
<sequence length="959" mass="102128">MVGADGEPLTGAAGQRRNLAFLSVLAVAGDDGLTRDKITGLLWPDVDADRARHSLTQALYAARRAVGVDDLFVVGGDIRLNRSRITSDVQELESALDEGDLERAVGLYRGPFLDGFFLPSAPEFEQWSSAQRARLEDRITGALERLAQKAESAEDFRAAVEWRKQLAAIRPLDSATAVGLMTALARSGDRARAIHHARLHEELLRDQLGLEPDPVVTALAERLREPVVWQASALAWDSIDGEALDVAEPEPSEPLALEEEEPASPGTAIVRGSPVRVVPAEPARNRAHRWMAFAALAVILVIVAVALSVRRRGPAADVVVAVPLRQKVVIAPFRVSGASETLSYLREGLVELLSTRLADDSAARSVDAGAVLGAWQTAGLGRSGDVPRDTVVKLASRLGAERVVIGSVVGTRNHVVISATVVGVATGAVVGQASVEGPADSVTTLVDRLAARLLVEEAGEDVSVADRTTASLPALRAFLAGQAAFRRADYVAARRSYERALQRDSMFALAALQLVRAGDRLQSSVERRRMLAIAWQEMGALGERDRTLLVALVGPRYPAPSPSAEQVAAWERVVSLTPDRADAWYELGARLFRVGAVVGLPDAPARAIAALQRALAIDSTHASARTLLAQLAAGAPPNVGPLSPFARWLAAAQRADSSALRHLRDTMPRLGGANLRAMVQAAQFDAVGLADARRALQLLQSRAVSPIERLDALEAEHALALNEGRRRDALDATRRLQELQPGSRAELRLRVLDALYGDGDPAAAEQAVAALDGVAPLSAQPGVRAAQVADRCVLAQWRLSRRDTTGVSAMIGELRAEPAVPGIPIATTPAVCATLLDATLAVVRGGFDAHVALAALDSLALTPEVSGDASAYAPILVARLHERLGDVAGALASVQRRAYMAGWPRYLATALREEGRYAESLREPDVARRAYERFLALRVAPDSSLAGEVEAVRRAAQRP</sequence>
<dbReference type="InterPro" id="IPR005158">
    <property type="entry name" value="BTAD"/>
</dbReference>
<dbReference type="eggNOG" id="COG3629">
    <property type="taxonomic scope" value="Bacteria"/>
</dbReference>
<evidence type="ECO:0000256" key="2">
    <source>
        <dbReference type="SAM" id="Phobius"/>
    </source>
</evidence>
<dbReference type="InterPro" id="IPR011990">
    <property type="entry name" value="TPR-like_helical_dom_sf"/>
</dbReference>
<dbReference type="RefSeq" id="WP_148306229.1">
    <property type="nucleotide sequence ID" value="NZ_CP007128.1"/>
</dbReference>
<dbReference type="SMART" id="SM01043">
    <property type="entry name" value="BTAD"/>
    <property type="match status" value="1"/>
</dbReference>
<keyword evidence="2" id="KW-0812">Transmembrane</keyword>
<feature type="transmembrane region" description="Helical" evidence="2">
    <location>
        <begin position="290"/>
        <end position="309"/>
    </location>
</feature>
<proteinExistence type="predicted"/>
<organism evidence="4 5">
    <name type="scientific">Gemmatirosa kalamazoonensis</name>
    <dbReference type="NCBI Taxonomy" id="861299"/>
    <lineage>
        <taxon>Bacteria</taxon>
        <taxon>Pseudomonadati</taxon>
        <taxon>Gemmatimonadota</taxon>
        <taxon>Gemmatimonadia</taxon>
        <taxon>Gemmatimonadales</taxon>
        <taxon>Gemmatimonadaceae</taxon>
        <taxon>Gemmatirosa</taxon>
    </lineage>
</organism>
<keyword evidence="5" id="KW-1185">Reference proteome</keyword>
<dbReference type="PANTHER" id="PTHR35807">
    <property type="entry name" value="TRANSCRIPTIONAL REGULATOR REDD-RELATED"/>
    <property type="match status" value="1"/>
</dbReference>
<dbReference type="EMBL" id="CP007128">
    <property type="protein sequence ID" value="AHG89400.1"/>
    <property type="molecule type" value="Genomic_DNA"/>
</dbReference>
<dbReference type="AlphaFoldDB" id="W0RGE2"/>
<accession>W0RGE2</accession>
<evidence type="ECO:0000313" key="4">
    <source>
        <dbReference type="EMBL" id="AHG89400.1"/>
    </source>
</evidence>
<name>W0RGE2_9BACT</name>
<evidence type="ECO:0000256" key="1">
    <source>
        <dbReference type="SAM" id="MobiDB-lite"/>
    </source>
</evidence>
<dbReference type="OrthoDB" id="27092at2"/>
<dbReference type="InterPro" id="IPR051677">
    <property type="entry name" value="AfsR-DnrI-RedD_regulator"/>
</dbReference>
<evidence type="ECO:0000313" key="5">
    <source>
        <dbReference type="Proteomes" id="UP000019151"/>
    </source>
</evidence>
<reference evidence="4 5" key="1">
    <citation type="journal article" date="2014" name="Genome Announc.">
        <title>Genome Sequence and Methylome of Soil Bacterium Gemmatirosa kalamazoonensis KBS708T, a Member of the Rarely Cultivated Gemmatimonadetes Phylum.</title>
        <authorList>
            <person name="Debruyn J.M."/>
            <person name="Radosevich M."/>
            <person name="Wommack K.E."/>
            <person name="Polson S.W."/>
            <person name="Hauser L.J."/>
            <person name="Fawaz M.N."/>
            <person name="Korlach J."/>
            <person name="Tsai Y.C."/>
        </authorList>
    </citation>
    <scope>NUCLEOTIDE SEQUENCE [LARGE SCALE GENOMIC DNA]</scope>
    <source>
        <strain evidence="4 5">KBS708</strain>
    </source>
</reference>